<feature type="region of interest" description="Disordered" evidence="1">
    <location>
        <begin position="31"/>
        <end position="55"/>
    </location>
</feature>
<keyword evidence="5" id="KW-1185">Reference proteome</keyword>
<evidence type="ECO:0000313" key="5">
    <source>
        <dbReference type="Proteomes" id="UP000248857"/>
    </source>
</evidence>
<reference evidence="4 5" key="1">
    <citation type="journal article" date="2018" name="Sci. Rep.">
        <title>A novel species of the marine cyanobacterium Acaryochloris with a unique pigment content and lifestyle.</title>
        <authorList>
            <person name="Partensky F."/>
            <person name="Six C."/>
            <person name="Ratin M."/>
            <person name="Garczarek L."/>
            <person name="Vaulot D."/>
            <person name="Probert I."/>
            <person name="Calteau A."/>
            <person name="Gourvil P."/>
            <person name="Marie D."/>
            <person name="Grebert T."/>
            <person name="Bouchier C."/>
            <person name="Le Panse S."/>
            <person name="Gachenot M."/>
            <person name="Rodriguez F."/>
            <person name="Garrido J.L."/>
        </authorList>
    </citation>
    <scope>NUCLEOTIDE SEQUENCE [LARGE SCALE GENOMIC DNA]</scope>
    <source>
        <strain evidence="4 5">RCC1774</strain>
    </source>
</reference>
<accession>A0A2W1JYR9</accession>
<feature type="signal peptide" evidence="2">
    <location>
        <begin position="1"/>
        <end position="23"/>
    </location>
</feature>
<sequence length="167" mass="17768">MAQHLMRKGFIGFAIATSLLMMACTSEQVSSVPAPETSPTEQPAADAPAAEEEKTGTFVSAEAPTAGTVKLVTQEGQTTIELGEEFKTSEQGPDLVVVLHKSADVVGETTPPTYPLKEGDYVYVADLEAFSGAQSYPVPQEIDASEYQSVTIWCRKFNATFGSAALQ</sequence>
<protein>
    <recommendedName>
        <fullName evidence="3">DM13 domain-containing protein</fullName>
    </recommendedName>
</protein>
<gene>
    <name evidence="4" type="ORF">C1752_00374</name>
</gene>
<evidence type="ECO:0000256" key="2">
    <source>
        <dbReference type="SAM" id="SignalP"/>
    </source>
</evidence>
<name>A0A2W1JYR9_9CYAN</name>
<dbReference type="PROSITE" id="PS51549">
    <property type="entry name" value="DM13"/>
    <property type="match status" value="1"/>
</dbReference>
<dbReference type="Pfam" id="PF10517">
    <property type="entry name" value="DM13"/>
    <property type="match status" value="1"/>
</dbReference>
<comment type="caution">
    <text evidence="4">The sequence shown here is derived from an EMBL/GenBank/DDBJ whole genome shotgun (WGS) entry which is preliminary data.</text>
</comment>
<organism evidence="4 5">
    <name type="scientific">Acaryochloris thomasi RCC1774</name>
    <dbReference type="NCBI Taxonomy" id="1764569"/>
    <lineage>
        <taxon>Bacteria</taxon>
        <taxon>Bacillati</taxon>
        <taxon>Cyanobacteriota</taxon>
        <taxon>Cyanophyceae</taxon>
        <taxon>Acaryochloridales</taxon>
        <taxon>Acaryochloridaceae</taxon>
        <taxon>Acaryochloris</taxon>
        <taxon>Acaryochloris thomasi</taxon>
    </lineage>
</organism>
<evidence type="ECO:0000313" key="4">
    <source>
        <dbReference type="EMBL" id="PZD75365.1"/>
    </source>
</evidence>
<evidence type="ECO:0000259" key="3">
    <source>
        <dbReference type="PROSITE" id="PS51549"/>
    </source>
</evidence>
<feature type="domain" description="DM13" evidence="3">
    <location>
        <begin position="56"/>
        <end position="167"/>
    </location>
</feature>
<dbReference type="PROSITE" id="PS51257">
    <property type="entry name" value="PROKAR_LIPOPROTEIN"/>
    <property type="match status" value="1"/>
</dbReference>
<dbReference type="EMBL" id="PQWO01000001">
    <property type="protein sequence ID" value="PZD75365.1"/>
    <property type="molecule type" value="Genomic_DNA"/>
</dbReference>
<evidence type="ECO:0000256" key="1">
    <source>
        <dbReference type="SAM" id="MobiDB-lite"/>
    </source>
</evidence>
<keyword evidence="2" id="KW-0732">Signal</keyword>
<feature type="chain" id="PRO_5015883852" description="DM13 domain-containing protein" evidence="2">
    <location>
        <begin position="24"/>
        <end position="167"/>
    </location>
</feature>
<feature type="compositionally biased region" description="Low complexity" evidence="1">
    <location>
        <begin position="39"/>
        <end position="48"/>
    </location>
</feature>
<proteinExistence type="predicted"/>
<dbReference type="Proteomes" id="UP000248857">
    <property type="component" value="Unassembled WGS sequence"/>
</dbReference>
<dbReference type="InterPro" id="IPR019545">
    <property type="entry name" value="DM13_domain"/>
</dbReference>
<dbReference type="RefSeq" id="WP_199464247.1">
    <property type="nucleotide sequence ID" value="NZ_CAWNWM010000001.1"/>
</dbReference>
<dbReference type="AlphaFoldDB" id="A0A2W1JYR9"/>